<dbReference type="GO" id="GO:0016779">
    <property type="term" value="F:nucleotidyltransferase activity"/>
    <property type="evidence" value="ECO:0007669"/>
    <property type="project" value="TreeGrafter"/>
</dbReference>
<dbReference type="Proteomes" id="UP000663801">
    <property type="component" value="Unassembled WGS sequence"/>
</dbReference>
<dbReference type="InterPro" id="IPR029044">
    <property type="entry name" value="Nucleotide-diphossugar_trans"/>
</dbReference>
<feature type="domain" description="MobA-like NTP transferase" evidence="2">
    <location>
        <begin position="8"/>
        <end position="161"/>
    </location>
</feature>
<evidence type="ECO:0000313" key="4">
    <source>
        <dbReference type="Proteomes" id="UP000663801"/>
    </source>
</evidence>
<dbReference type="AlphaFoldDB" id="A0A938YIE6"/>
<proteinExistence type="predicted"/>
<dbReference type="Pfam" id="PF12804">
    <property type="entry name" value="NTP_transf_3"/>
    <property type="match status" value="1"/>
</dbReference>
<dbReference type="PANTHER" id="PTHR19136:SF81">
    <property type="entry name" value="MOLYBDENUM COFACTOR GUANYLYLTRANSFERASE"/>
    <property type="match status" value="1"/>
</dbReference>
<reference evidence="3" key="1">
    <citation type="submission" date="2021-01" db="EMBL/GenBank/DDBJ databases">
        <title>KCTC 19127 draft genome.</title>
        <authorList>
            <person name="An D."/>
        </authorList>
    </citation>
    <scope>NUCLEOTIDE SEQUENCE</scope>
    <source>
        <strain evidence="3">KCTC 19127</strain>
    </source>
</reference>
<organism evidence="3 4">
    <name type="scientific">Nakamurella flavida</name>
    <dbReference type="NCBI Taxonomy" id="363630"/>
    <lineage>
        <taxon>Bacteria</taxon>
        <taxon>Bacillati</taxon>
        <taxon>Actinomycetota</taxon>
        <taxon>Actinomycetes</taxon>
        <taxon>Nakamurellales</taxon>
        <taxon>Nakamurellaceae</taxon>
        <taxon>Nakamurella</taxon>
    </lineage>
</organism>
<dbReference type="EMBL" id="JAERWL010000002">
    <property type="protein sequence ID" value="MBM9475181.1"/>
    <property type="molecule type" value="Genomic_DNA"/>
</dbReference>
<name>A0A938YIE6_9ACTN</name>
<dbReference type="RefSeq" id="WP_205255325.1">
    <property type="nucleotide sequence ID" value="NZ_BAAAPV010000001.1"/>
</dbReference>
<accession>A0A938YIE6</accession>
<keyword evidence="4" id="KW-1185">Reference proteome</keyword>
<dbReference type="Gene3D" id="3.90.550.10">
    <property type="entry name" value="Spore Coat Polysaccharide Biosynthesis Protein SpsA, Chain A"/>
    <property type="match status" value="1"/>
</dbReference>
<evidence type="ECO:0000313" key="3">
    <source>
        <dbReference type="EMBL" id="MBM9475181.1"/>
    </source>
</evidence>
<dbReference type="PANTHER" id="PTHR19136">
    <property type="entry name" value="MOLYBDENUM COFACTOR GUANYLYLTRANSFERASE"/>
    <property type="match status" value="1"/>
</dbReference>
<sequence length="194" mass="19770">MTRVLDAAVVLAGGSGRRLGGVDKPSLTKDGRSLLDRCLAAVGPVPTVVVGPSRILPAHCRQVREDPPGSGPAAAVATALPLIDDLAGRAVVALLAADLPGITPTVVARLAGALTGEGDGVVLVDPAGRRQILLGVWRVGALRTAVQARGDWTDIALRRLLAPLTVLEVAGGAEESADVDTPADLARWRGITTP</sequence>
<gene>
    <name evidence="3" type="ORF">JL107_01860</name>
</gene>
<dbReference type="InterPro" id="IPR025877">
    <property type="entry name" value="MobA-like_NTP_Trfase"/>
</dbReference>
<comment type="caution">
    <text evidence="3">The sequence shown here is derived from an EMBL/GenBank/DDBJ whole genome shotgun (WGS) entry which is preliminary data.</text>
</comment>
<evidence type="ECO:0000259" key="2">
    <source>
        <dbReference type="Pfam" id="PF12804"/>
    </source>
</evidence>
<dbReference type="SUPFAM" id="SSF53448">
    <property type="entry name" value="Nucleotide-diphospho-sugar transferases"/>
    <property type="match status" value="1"/>
</dbReference>
<protein>
    <submittedName>
        <fullName evidence="3">NTP transferase domain-containing protein</fullName>
    </submittedName>
</protein>
<keyword evidence="1 3" id="KW-0808">Transferase</keyword>
<evidence type="ECO:0000256" key="1">
    <source>
        <dbReference type="ARBA" id="ARBA00022679"/>
    </source>
</evidence>